<comment type="similarity">
    <text evidence="4">Belongs to the choline/ethanolamine kinase family.</text>
</comment>
<reference evidence="6 7" key="1">
    <citation type="journal article" date="2011" name="Science">
        <title>The ecoresponsive genome of Daphnia pulex.</title>
        <authorList>
            <person name="Colbourne J.K."/>
            <person name="Pfrender M.E."/>
            <person name="Gilbert D."/>
            <person name="Thomas W.K."/>
            <person name="Tucker A."/>
            <person name="Oakley T.H."/>
            <person name="Tokishita S."/>
            <person name="Aerts A."/>
            <person name="Arnold G.J."/>
            <person name="Basu M.K."/>
            <person name="Bauer D.J."/>
            <person name="Caceres C.E."/>
            <person name="Carmel L."/>
            <person name="Casola C."/>
            <person name="Choi J.H."/>
            <person name="Detter J.C."/>
            <person name="Dong Q."/>
            <person name="Dusheyko S."/>
            <person name="Eads B.D."/>
            <person name="Frohlich T."/>
            <person name="Geiler-Samerotte K.A."/>
            <person name="Gerlach D."/>
            <person name="Hatcher P."/>
            <person name="Jogdeo S."/>
            <person name="Krijgsveld J."/>
            <person name="Kriventseva E.V."/>
            <person name="Kultz D."/>
            <person name="Laforsch C."/>
            <person name="Lindquist E."/>
            <person name="Lopez J."/>
            <person name="Manak J.R."/>
            <person name="Muller J."/>
            <person name="Pangilinan J."/>
            <person name="Patwardhan R.P."/>
            <person name="Pitluck S."/>
            <person name="Pritham E.J."/>
            <person name="Rechtsteiner A."/>
            <person name="Rho M."/>
            <person name="Rogozin I.B."/>
            <person name="Sakarya O."/>
            <person name="Salamov A."/>
            <person name="Schaack S."/>
            <person name="Shapiro H."/>
            <person name="Shiga Y."/>
            <person name="Skalitzky C."/>
            <person name="Smith Z."/>
            <person name="Souvorov A."/>
            <person name="Sung W."/>
            <person name="Tang Z."/>
            <person name="Tsuchiya D."/>
            <person name="Tu H."/>
            <person name="Vos H."/>
            <person name="Wang M."/>
            <person name="Wolf Y.I."/>
            <person name="Yamagata H."/>
            <person name="Yamada T."/>
            <person name="Ye Y."/>
            <person name="Shaw J.R."/>
            <person name="Andrews J."/>
            <person name="Crease T.J."/>
            <person name="Tang H."/>
            <person name="Lucas S.M."/>
            <person name="Robertson H.M."/>
            <person name="Bork P."/>
            <person name="Koonin E.V."/>
            <person name="Zdobnov E.M."/>
            <person name="Grigoriev I.V."/>
            <person name="Lynch M."/>
            <person name="Boore J.L."/>
        </authorList>
    </citation>
    <scope>NUCLEOTIDE SEQUENCE [LARGE SCALE GENOMIC DNA]</scope>
</reference>
<dbReference type="KEGG" id="dpx:DAPPUDRAFT_197395"/>
<gene>
    <name evidence="6" type="ORF">DAPPUDRAFT_197395</name>
</gene>
<dbReference type="Pfam" id="PF01633">
    <property type="entry name" value="Choline_kinase"/>
    <property type="match status" value="1"/>
</dbReference>
<sequence>MSSDCVYCELDLVIDRDNLISGALKVVNLLRKNWLFDTLKFKTFTGGITNQLIGVHHNGDQSDTILIRVYGVNTEHIIDHRNEIRILQFLNTSGFGSRIYATFTNGYAYQYLFGRTLDEQSCYDPMIYPLVAAKMAHLHLQMTKYKQISGVEDKSVLWDKINSFIALSGDACDEGKSEEQRNLPSKAKLTKELEWLMAHLEKFESPLVLCHNDLLLGNIIYDERSNVVHFIDFEYAGPNYQAYDIANLFNEFSGENQWASYPDENFRRDWVQSYLKVFDNCQDVGESKLKQMLYAIEHFRLASHFFCGTWAVYQETHSKLDFDFISYSSLRLQEYYRVKSALLPSTPLD</sequence>
<dbReference type="eggNOG" id="KOG4720">
    <property type="taxonomic scope" value="Eukaryota"/>
</dbReference>
<keyword evidence="1" id="KW-0444">Lipid biosynthesis</keyword>
<comment type="pathway">
    <text evidence="3">Phospholipid metabolism; phosphatidylethanolamine biosynthesis; phosphatidylethanolamine from ethanolamine: step 1/3.</text>
</comment>
<dbReference type="FunCoup" id="E9GLS8">
    <property type="interactions" value="1741"/>
</dbReference>
<dbReference type="STRING" id="6669.E9GLS8"/>
<dbReference type="InterPro" id="IPR011009">
    <property type="entry name" value="Kinase-like_dom_sf"/>
</dbReference>
<dbReference type="EMBL" id="GL732551">
    <property type="protein sequence ID" value="EFX79633.1"/>
    <property type="molecule type" value="Genomic_DNA"/>
</dbReference>
<dbReference type="HOGENOM" id="CLU_012712_1_0_1"/>
<evidence type="ECO:0000256" key="5">
    <source>
        <dbReference type="ARBA" id="ARBA00038874"/>
    </source>
</evidence>
<dbReference type="Gene3D" id="3.30.200.20">
    <property type="entry name" value="Phosphorylase Kinase, domain 1"/>
    <property type="match status" value="1"/>
</dbReference>
<proteinExistence type="inferred from homology"/>
<dbReference type="OrthoDB" id="10267235at2759"/>
<evidence type="ECO:0000256" key="2">
    <source>
        <dbReference type="ARBA" id="ARBA00023264"/>
    </source>
</evidence>
<dbReference type="AlphaFoldDB" id="E9GLS8"/>
<dbReference type="PANTHER" id="PTHR22603">
    <property type="entry name" value="CHOLINE/ETHANOALAMINE KINASE"/>
    <property type="match status" value="1"/>
</dbReference>
<dbReference type="GO" id="GO:0006646">
    <property type="term" value="P:phosphatidylethanolamine biosynthetic process"/>
    <property type="evidence" value="ECO:0000318"/>
    <property type="project" value="GO_Central"/>
</dbReference>
<dbReference type="Proteomes" id="UP000000305">
    <property type="component" value="Unassembled WGS sequence"/>
</dbReference>
<keyword evidence="7" id="KW-1185">Reference proteome</keyword>
<evidence type="ECO:0000256" key="4">
    <source>
        <dbReference type="ARBA" id="ARBA00038211"/>
    </source>
</evidence>
<keyword evidence="2" id="KW-1208">Phospholipid metabolism</keyword>
<dbReference type="SUPFAM" id="SSF56112">
    <property type="entry name" value="Protein kinase-like (PK-like)"/>
    <property type="match status" value="1"/>
</dbReference>
<keyword evidence="1" id="KW-0443">Lipid metabolism</keyword>
<dbReference type="GO" id="GO:0005737">
    <property type="term" value="C:cytoplasm"/>
    <property type="evidence" value="ECO:0000318"/>
    <property type="project" value="GO_Central"/>
</dbReference>
<dbReference type="GO" id="GO:0004305">
    <property type="term" value="F:ethanolamine kinase activity"/>
    <property type="evidence" value="ECO:0000318"/>
    <property type="project" value="GO_Central"/>
</dbReference>
<name>E9GLS8_DAPPU</name>
<accession>E9GLS8</accession>
<dbReference type="PhylomeDB" id="E9GLS8"/>
<evidence type="ECO:0000256" key="1">
    <source>
        <dbReference type="ARBA" id="ARBA00023209"/>
    </source>
</evidence>
<dbReference type="InParanoid" id="E9GLS8"/>
<protein>
    <recommendedName>
        <fullName evidence="5">ethanolamine kinase</fullName>
        <ecNumber evidence="5">2.7.1.82</ecNumber>
    </recommendedName>
</protein>
<organism evidence="6 7">
    <name type="scientific">Daphnia pulex</name>
    <name type="common">Water flea</name>
    <dbReference type="NCBI Taxonomy" id="6669"/>
    <lineage>
        <taxon>Eukaryota</taxon>
        <taxon>Metazoa</taxon>
        <taxon>Ecdysozoa</taxon>
        <taxon>Arthropoda</taxon>
        <taxon>Crustacea</taxon>
        <taxon>Branchiopoda</taxon>
        <taxon>Diplostraca</taxon>
        <taxon>Cladocera</taxon>
        <taxon>Anomopoda</taxon>
        <taxon>Daphniidae</taxon>
        <taxon>Daphnia</taxon>
    </lineage>
</organism>
<dbReference type="CDD" id="cd05157">
    <property type="entry name" value="ETNK_euk"/>
    <property type="match status" value="1"/>
</dbReference>
<evidence type="ECO:0000313" key="6">
    <source>
        <dbReference type="EMBL" id="EFX79633.1"/>
    </source>
</evidence>
<evidence type="ECO:0000256" key="3">
    <source>
        <dbReference type="ARBA" id="ARBA00037883"/>
    </source>
</evidence>
<evidence type="ECO:0000313" key="7">
    <source>
        <dbReference type="Proteomes" id="UP000000305"/>
    </source>
</evidence>
<dbReference type="PANTHER" id="PTHR22603:SF66">
    <property type="entry name" value="ETHANOLAMINE KINASE"/>
    <property type="match status" value="1"/>
</dbReference>
<dbReference type="EC" id="2.7.1.82" evidence="5"/>
<dbReference type="OMA" id="NHKEGMV"/>
<dbReference type="Gene3D" id="3.90.1200.10">
    <property type="match status" value="1"/>
</dbReference>
<keyword evidence="1" id="KW-0594">Phospholipid biosynthesis</keyword>